<name>A0A8H6XTX4_9AGAR</name>
<accession>A0A8H6XTX4</accession>
<feature type="transmembrane region" description="Helical" evidence="5">
    <location>
        <begin position="275"/>
        <end position="296"/>
    </location>
</feature>
<dbReference type="AlphaFoldDB" id="A0A8H6XTX4"/>
<keyword evidence="6" id="KW-0732">Signal</keyword>
<keyword evidence="2 5" id="KW-0812">Transmembrane</keyword>
<dbReference type="PANTHER" id="PTHR31465:SF1">
    <property type="entry name" value="PROTEIN RTA1-RELATED"/>
    <property type="match status" value="1"/>
</dbReference>
<dbReference type="InterPro" id="IPR007568">
    <property type="entry name" value="RTA1"/>
</dbReference>
<evidence type="ECO:0000256" key="6">
    <source>
        <dbReference type="SAM" id="SignalP"/>
    </source>
</evidence>
<evidence type="ECO:0000256" key="3">
    <source>
        <dbReference type="ARBA" id="ARBA00022989"/>
    </source>
</evidence>
<reference evidence="7" key="1">
    <citation type="submission" date="2020-05" db="EMBL/GenBank/DDBJ databases">
        <title>Mycena genomes resolve the evolution of fungal bioluminescence.</title>
        <authorList>
            <person name="Tsai I.J."/>
        </authorList>
    </citation>
    <scope>NUCLEOTIDE SEQUENCE</scope>
    <source>
        <strain evidence="7">160909Yilan</strain>
    </source>
</reference>
<feature type="transmembrane region" description="Helical" evidence="5">
    <location>
        <begin position="70"/>
        <end position="90"/>
    </location>
</feature>
<comment type="subcellular location">
    <subcellularLocation>
        <location evidence="1">Membrane</location>
        <topology evidence="1">Multi-pass membrane protein</topology>
    </subcellularLocation>
</comment>
<organism evidence="7 8">
    <name type="scientific">Mycena sanguinolenta</name>
    <dbReference type="NCBI Taxonomy" id="230812"/>
    <lineage>
        <taxon>Eukaryota</taxon>
        <taxon>Fungi</taxon>
        <taxon>Dikarya</taxon>
        <taxon>Basidiomycota</taxon>
        <taxon>Agaricomycotina</taxon>
        <taxon>Agaricomycetes</taxon>
        <taxon>Agaricomycetidae</taxon>
        <taxon>Agaricales</taxon>
        <taxon>Marasmiineae</taxon>
        <taxon>Mycenaceae</taxon>
        <taxon>Mycena</taxon>
    </lineage>
</organism>
<evidence type="ECO:0000256" key="1">
    <source>
        <dbReference type="ARBA" id="ARBA00004141"/>
    </source>
</evidence>
<dbReference type="OrthoDB" id="3358017at2759"/>
<feature type="transmembrane region" description="Helical" evidence="5">
    <location>
        <begin position="149"/>
        <end position="170"/>
    </location>
</feature>
<comment type="caution">
    <text evidence="7">The sequence shown here is derived from an EMBL/GenBank/DDBJ whole genome shotgun (WGS) entry which is preliminary data.</text>
</comment>
<feature type="transmembrane region" description="Helical" evidence="5">
    <location>
        <begin position="43"/>
        <end position="63"/>
    </location>
</feature>
<keyword evidence="3 5" id="KW-1133">Transmembrane helix</keyword>
<dbReference type="PANTHER" id="PTHR31465">
    <property type="entry name" value="PROTEIN RTA1-RELATED"/>
    <property type="match status" value="1"/>
</dbReference>
<dbReference type="Proteomes" id="UP000623467">
    <property type="component" value="Unassembled WGS sequence"/>
</dbReference>
<feature type="chain" id="PRO_5034921689" description="RTA1-domain-containing protein" evidence="6">
    <location>
        <begin position="20"/>
        <end position="320"/>
    </location>
</feature>
<feature type="signal peptide" evidence="6">
    <location>
        <begin position="1"/>
        <end position="19"/>
    </location>
</feature>
<evidence type="ECO:0000256" key="5">
    <source>
        <dbReference type="SAM" id="Phobius"/>
    </source>
</evidence>
<feature type="transmembrane region" description="Helical" evidence="5">
    <location>
        <begin position="182"/>
        <end position="204"/>
    </location>
</feature>
<evidence type="ECO:0000256" key="2">
    <source>
        <dbReference type="ARBA" id="ARBA00022692"/>
    </source>
</evidence>
<keyword evidence="8" id="KW-1185">Reference proteome</keyword>
<proteinExistence type="predicted"/>
<evidence type="ECO:0008006" key="9">
    <source>
        <dbReference type="Google" id="ProtNLM"/>
    </source>
</evidence>
<feature type="transmembrane region" description="Helical" evidence="5">
    <location>
        <begin position="102"/>
        <end position="123"/>
    </location>
</feature>
<evidence type="ECO:0000313" key="7">
    <source>
        <dbReference type="EMBL" id="KAF7346235.1"/>
    </source>
</evidence>
<evidence type="ECO:0000256" key="4">
    <source>
        <dbReference type="ARBA" id="ARBA00023136"/>
    </source>
</evidence>
<dbReference type="EMBL" id="JACAZH010000019">
    <property type="protein sequence ID" value="KAF7346235.1"/>
    <property type="molecule type" value="Genomic_DNA"/>
</dbReference>
<keyword evidence="4 5" id="KW-0472">Membrane</keyword>
<protein>
    <recommendedName>
        <fullName evidence="9">RTA1-domain-containing protein</fullName>
    </recommendedName>
</protein>
<gene>
    <name evidence="7" type="ORF">MSAN_01850500</name>
</gene>
<dbReference type="GO" id="GO:0016020">
    <property type="term" value="C:membrane"/>
    <property type="evidence" value="ECO:0007669"/>
    <property type="project" value="UniProtKB-SubCell"/>
</dbReference>
<sequence>MPRLLNSLVFAACFAAALANAVTSDKDPNTDPIGGFVPKKSLSLIAFIFYAVSGVTHFFHFFTVPPRSSFMIALPIGMTVMAIGFVLRILYANPPYTLGKYIIMDLCILLSPCLFLATDYMLLSRLARSFDEEVSSRCLIIRDSRITKIFVWSDVLTFILQSGGGSLSASKNASSAKLGNKIALIGLILQAVSFGLFTLVLIVFGQRVSKHYPELWRPKFPHPFKVLSKEPIHDWRILFYVMCVTCVGILVRSIFRVAEYADGYTGTISTHEGYFYLFDTVPLWISMSLYCVVWPVRALFNRSEQQLELGSRKNLNQPNF</sequence>
<evidence type="ECO:0000313" key="8">
    <source>
        <dbReference type="Proteomes" id="UP000623467"/>
    </source>
</evidence>
<feature type="transmembrane region" description="Helical" evidence="5">
    <location>
        <begin position="237"/>
        <end position="255"/>
    </location>
</feature>
<dbReference type="Pfam" id="PF04479">
    <property type="entry name" value="RTA1"/>
    <property type="match status" value="1"/>
</dbReference>